<dbReference type="Proteomes" id="UP000242770">
    <property type="component" value="Unassembled WGS sequence"/>
</dbReference>
<gene>
    <name evidence="3" type="primary">SSCI59670.1</name>
    <name evidence="2" type="ORF">SPSC_05413</name>
</gene>
<dbReference type="AlphaFoldDB" id="A0A0F7S6R5"/>
<reference evidence="4" key="1">
    <citation type="submission" date="2014-06" db="EMBL/GenBank/DDBJ databases">
        <authorList>
            <person name="Berkman P.J."/>
        </authorList>
    </citation>
    <scope>NUCLEOTIDE SEQUENCE [LARGE SCALE GENOMIC DNA]</scope>
</reference>
<sequence>MARPRSSLLPGHARTRLRKRAAQPDSFLLKHYTLFNSLTRYTLDKPTAASQPSRKRTAASDQPSKIKARKLDRLRQRYPAGDVSSYTWPVPFPRLPAYSQEPSERVDQLVHQVVRDTFDADYAMFRSPAWAKEHRITQEHMNLIHVDPNEVDESAAAAKELVENVLGKFITGVKRGAIGTSSSAAKPSVKGKDVRDSSEATPAVSETTLEPQPTSPDHDAAADTNNPELDENELDEEIVRIDSYALTWRELLDYLESTVGNSKTAQWRNWHLLNAIANTRQRCEQLFGHQPL</sequence>
<dbReference type="EMBL" id="CCFA01003580">
    <property type="protein sequence ID" value="CDW98647.1"/>
    <property type="molecule type" value="Genomic_DNA"/>
</dbReference>
<keyword evidence="4" id="KW-1185">Reference proteome</keyword>
<evidence type="ECO:0000313" key="4">
    <source>
        <dbReference type="Proteomes" id="UP000242770"/>
    </source>
</evidence>
<organism evidence="3 4">
    <name type="scientific">Sporisorium scitamineum</name>
    <dbReference type="NCBI Taxonomy" id="49012"/>
    <lineage>
        <taxon>Eukaryota</taxon>
        <taxon>Fungi</taxon>
        <taxon>Dikarya</taxon>
        <taxon>Basidiomycota</taxon>
        <taxon>Ustilaginomycotina</taxon>
        <taxon>Ustilaginomycetes</taxon>
        <taxon>Ustilaginales</taxon>
        <taxon>Ustilaginaceae</taxon>
        <taxon>Sporisorium</taxon>
    </lineage>
</organism>
<evidence type="ECO:0000313" key="3">
    <source>
        <dbReference type="EMBL" id="CDW98647.1"/>
    </source>
</evidence>
<reference evidence="2" key="3">
    <citation type="submission" date="2014-06" db="EMBL/GenBank/DDBJ databases">
        <authorList>
            <person name="Ju J."/>
            <person name="Zhang J."/>
        </authorList>
    </citation>
    <scope>NUCLEOTIDE SEQUENCE</scope>
    <source>
        <strain evidence="2">SscI8</strain>
    </source>
</reference>
<accession>A0A0F7S6R5</accession>
<dbReference type="OrthoDB" id="2555777at2759"/>
<dbReference type="EMBL" id="LK056686">
    <property type="protein sequence ID" value="CDU25520.1"/>
    <property type="molecule type" value="Genomic_DNA"/>
</dbReference>
<reference evidence="3" key="2">
    <citation type="submission" date="2014-06" db="EMBL/GenBank/DDBJ databases">
        <authorList>
            <person name="Berkman J.Paul."/>
        </authorList>
    </citation>
    <scope>NUCLEOTIDE SEQUENCE [LARGE SCALE GENOMIC DNA]</scope>
</reference>
<name>A0A0F7S6R5_9BASI</name>
<feature type="region of interest" description="Disordered" evidence="1">
    <location>
        <begin position="1"/>
        <end position="20"/>
    </location>
</feature>
<proteinExistence type="predicted"/>
<evidence type="ECO:0000256" key="1">
    <source>
        <dbReference type="SAM" id="MobiDB-lite"/>
    </source>
</evidence>
<feature type="region of interest" description="Disordered" evidence="1">
    <location>
        <begin position="45"/>
        <end position="64"/>
    </location>
</feature>
<dbReference type="STRING" id="49012.A0A0F7S6R5"/>
<protein>
    <submittedName>
        <fullName evidence="3">Uncharacterized protein</fullName>
    </submittedName>
</protein>
<evidence type="ECO:0000313" key="2">
    <source>
        <dbReference type="EMBL" id="CDU25520.1"/>
    </source>
</evidence>
<feature type="region of interest" description="Disordered" evidence="1">
    <location>
        <begin position="180"/>
        <end position="236"/>
    </location>
</feature>